<sequence length="105" mass="10980">MIVGELPMDGPFVKPLVRPGVKLDRPDRAPIAKSEQLESEFASLGGTGTATVDEEADGTNNEDDAQPVLSFAKDSNFLSVPKGDHDPDSGQQLLSKSGGSILSNA</sequence>
<accession>A0A182TCA0</accession>
<feature type="region of interest" description="Disordered" evidence="1">
    <location>
        <begin position="20"/>
        <end position="105"/>
    </location>
</feature>
<reference evidence="2" key="2">
    <citation type="submission" date="2020-05" db="UniProtKB">
        <authorList>
            <consortium name="EnsemblMetazoa"/>
        </authorList>
    </citation>
    <scope>IDENTIFICATION</scope>
    <source>
        <strain evidence="2">maculatus3</strain>
    </source>
</reference>
<protein>
    <submittedName>
        <fullName evidence="2">Uncharacterized protein</fullName>
    </submittedName>
</protein>
<organism evidence="2 3">
    <name type="scientific">Anopheles maculatus</name>
    <dbReference type="NCBI Taxonomy" id="74869"/>
    <lineage>
        <taxon>Eukaryota</taxon>
        <taxon>Metazoa</taxon>
        <taxon>Ecdysozoa</taxon>
        <taxon>Arthropoda</taxon>
        <taxon>Hexapoda</taxon>
        <taxon>Insecta</taxon>
        <taxon>Pterygota</taxon>
        <taxon>Neoptera</taxon>
        <taxon>Endopterygota</taxon>
        <taxon>Diptera</taxon>
        <taxon>Nematocera</taxon>
        <taxon>Culicoidea</taxon>
        <taxon>Culicidae</taxon>
        <taxon>Anophelinae</taxon>
        <taxon>Anopheles</taxon>
        <taxon>Anopheles maculatus group</taxon>
    </lineage>
</organism>
<feature type="compositionally biased region" description="Low complexity" evidence="1">
    <location>
        <begin position="89"/>
        <end position="105"/>
    </location>
</feature>
<dbReference type="Proteomes" id="UP000075901">
    <property type="component" value="Unassembled WGS sequence"/>
</dbReference>
<dbReference type="AlphaFoldDB" id="A0A182TCA0"/>
<proteinExistence type="predicted"/>
<evidence type="ECO:0000313" key="3">
    <source>
        <dbReference type="Proteomes" id="UP000075901"/>
    </source>
</evidence>
<feature type="compositionally biased region" description="Acidic residues" evidence="1">
    <location>
        <begin position="52"/>
        <end position="65"/>
    </location>
</feature>
<keyword evidence="3" id="KW-1185">Reference proteome</keyword>
<dbReference type="VEuPathDB" id="VectorBase:AMAM023973"/>
<reference evidence="3" key="1">
    <citation type="submission" date="2013-09" db="EMBL/GenBank/DDBJ databases">
        <title>The Genome Sequence of Anopheles maculatus species B.</title>
        <authorList>
            <consortium name="The Broad Institute Genomics Platform"/>
            <person name="Neafsey D.E."/>
            <person name="Besansky N."/>
            <person name="Howell P."/>
            <person name="Walton C."/>
            <person name="Young S.K."/>
            <person name="Zeng Q."/>
            <person name="Gargeya S."/>
            <person name="Fitzgerald M."/>
            <person name="Haas B."/>
            <person name="Abouelleil A."/>
            <person name="Allen A.W."/>
            <person name="Alvarado L."/>
            <person name="Arachchi H.M."/>
            <person name="Berlin A.M."/>
            <person name="Chapman S.B."/>
            <person name="Gainer-Dewar J."/>
            <person name="Goldberg J."/>
            <person name="Griggs A."/>
            <person name="Gujja S."/>
            <person name="Hansen M."/>
            <person name="Howarth C."/>
            <person name="Imamovic A."/>
            <person name="Ireland A."/>
            <person name="Larimer J."/>
            <person name="McCowan C."/>
            <person name="Murphy C."/>
            <person name="Pearson M."/>
            <person name="Poon T.W."/>
            <person name="Priest M."/>
            <person name="Roberts A."/>
            <person name="Saif S."/>
            <person name="Shea T."/>
            <person name="Sisk P."/>
            <person name="Sykes S."/>
            <person name="Wortman J."/>
            <person name="Nusbaum C."/>
            <person name="Birren B."/>
        </authorList>
    </citation>
    <scope>NUCLEOTIDE SEQUENCE [LARGE SCALE GENOMIC DNA]</scope>
    <source>
        <strain evidence="3">maculatus3</strain>
    </source>
</reference>
<name>A0A182TCA0_9DIPT</name>
<evidence type="ECO:0000256" key="1">
    <source>
        <dbReference type="SAM" id="MobiDB-lite"/>
    </source>
</evidence>
<feature type="compositionally biased region" description="Basic and acidic residues" evidence="1">
    <location>
        <begin position="21"/>
        <end position="30"/>
    </location>
</feature>
<dbReference type="EnsemblMetazoa" id="AMAM023973-RA">
    <property type="protein sequence ID" value="AMAM023973-PA"/>
    <property type="gene ID" value="AMAM023973"/>
</dbReference>
<evidence type="ECO:0000313" key="2">
    <source>
        <dbReference type="EnsemblMetazoa" id="AMAM023973-PA"/>
    </source>
</evidence>